<sequence>MNPFIDSVNFQLLSFNTVSSFNFKTSVIFVIPAASFSTSLLSTSESIAADFFTLVSSPLKPETTCKPSFLN</sequence>
<reference evidence="1 2" key="1">
    <citation type="journal article" date="2023" name="Int. J. Mol. Sci.">
        <title>De Novo Assembly and Annotation of 11 Diverse Shrub Willow (Salix) Genomes Reveals Novel Gene Organization in Sex-Linked Regions.</title>
        <authorList>
            <person name="Hyden B."/>
            <person name="Feng K."/>
            <person name="Yates T.B."/>
            <person name="Jawdy S."/>
            <person name="Cereghino C."/>
            <person name="Smart L.B."/>
            <person name="Muchero W."/>
        </authorList>
    </citation>
    <scope>NUCLEOTIDE SEQUENCE [LARGE SCALE GENOMIC DNA]</scope>
    <source>
        <tissue evidence="1">Shoot tip</tissue>
    </source>
</reference>
<name>A0AAD6KDJ0_9ROSI</name>
<accession>A0AAD6KDJ0</accession>
<gene>
    <name evidence="1" type="ORF">OIU84_027877</name>
</gene>
<evidence type="ECO:0000313" key="2">
    <source>
        <dbReference type="Proteomes" id="UP001162972"/>
    </source>
</evidence>
<comment type="caution">
    <text evidence="1">The sequence shown here is derived from an EMBL/GenBank/DDBJ whole genome shotgun (WGS) entry which is preliminary data.</text>
</comment>
<keyword evidence="2" id="KW-1185">Reference proteome</keyword>
<dbReference type="EMBL" id="JAPFFJ010000008">
    <property type="protein sequence ID" value="KAJ6420424.1"/>
    <property type="molecule type" value="Genomic_DNA"/>
</dbReference>
<protein>
    <submittedName>
        <fullName evidence="1">Uncharacterized protein</fullName>
    </submittedName>
</protein>
<organism evidence="1 2">
    <name type="scientific">Salix udensis</name>
    <dbReference type="NCBI Taxonomy" id="889485"/>
    <lineage>
        <taxon>Eukaryota</taxon>
        <taxon>Viridiplantae</taxon>
        <taxon>Streptophyta</taxon>
        <taxon>Embryophyta</taxon>
        <taxon>Tracheophyta</taxon>
        <taxon>Spermatophyta</taxon>
        <taxon>Magnoliopsida</taxon>
        <taxon>eudicotyledons</taxon>
        <taxon>Gunneridae</taxon>
        <taxon>Pentapetalae</taxon>
        <taxon>rosids</taxon>
        <taxon>fabids</taxon>
        <taxon>Malpighiales</taxon>
        <taxon>Salicaceae</taxon>
        <taxon>Saliceae</taxon>
        <taxon>Salix</taxon>
    </lineage>
</organism>
<dbReference type="Proteomes" id="UP001162972">
    <property type="component" value="Chromosome 17"/>
</dbReference>
<dbReference type="AlphaFoldDB" id="A0AAD6KDJ0"/>
<evidence type="ECO:0000313" key="1">
    <source>
        <dbReference type="EMBL" id="KAJ6420424.1"/>
    </source>
</evidence>
<proteinExistence type="predicted"/>